<evidence type="ECO:0000256" key="1">
    <source>
        <dbReference type="SAM" id="MobiDB-lite"/>
    </source>
</evidence>
<proteinExistence type="predicted"/>
<gene>
    <name evidence="2" type="ORF">E5676_scaffold409G00340</name>
</gene>
<feature type="compositionally biased region" description="Acidic residues" evidence="1">
    <location>
        <begin position="1"/>
        <end position="10"/>
    </location>
</feature>
<sequence length="166" mass="18569">MAVGLEEEEESERKGGVALFFPANDDDTSSASSSTPPKLPPRLRRRLMESKAAPSTAEEIEAKLHKADLRRQAKRQRAGYLMERRRTYDIVRANMKGMAKQEPSAIIASYEQSNYVVGGLAKVFWHRLEVHSYVRNGGHVMRKSGSSKQLPENCNYASFLSVKIAG</sequence>
<organism evidence="2 3">
    <name type="scientific">Cucumis melo var. makuwa</name>
    <name type="common">Oriental melon</name>
    <dbReference type="NCBI Taxonomy" id="1194695"/>
    <lineage>
        <taxon>Eukaryota</taxon>
        <taxon>Viridiplantae</taxon>
        <taxon>Streptophyta</taxon>
        <taxon>Embryophyta</taxon>
        <taxon>Tracheophyta</taxon>
        <taxon>Spermatophyta</taxon>
        <taxon>Magnoliopsida</taxon>
        <taxon>eudicotyledons</taxon>
        <taxon>Gunneridae</taxon>
        <taxon>Pentapetalae</taxon>
        <taxon>rosids</taxon>
        <taxon>fabids</taxon>
        <taxon>Cucurbitales</taxon>
        <taxon>Cucurbitaceae</taxon>
        <taxon>Benincaseae</taxon>
        <taxon>Cucumis</taxon>
    </lineage>
</organism>
<accession>A0A5D3C1Z0</accession>
<dbReference type="Proteomes" id="UP000321947">
    <property type="component" value="Unassembled WGS sequence"/>
</dbReference>
<evidence type="ECO:0000313" key="3">
    <source>
        <dbReference type="Proteomes" id="UP000321947"/>
    </source>
</evidence>
<reference evidence="2 3" key="1">
    <citation type="submission" date="2019-08" db="EMBL/GenBank/DDBJ databases">
        <title>Draft genome sequences of two oriental melons (Cucumis melo L. var makuwa).</title>
        <authorList>
            <person name="Kwon S.-Y."/>
        </authorList>
    </citation>
    <scope>NUCLEOTIDE SEQUENCE [LARGE SCALE GENOMIC DNA]</scope>
    <source>
        <strain evidence="3">cv. Chang Bougi</strain>
        <tissue evidence="2">Leaf</tissue>
    </source>
</reference>
<name>A0A5D3C1Z0_CUCMM</name>
<evidence type="ECO:0000313" key="2">
    <source>
        <dbReference type="EMBL" id="TYK04436.1"/>
    </source>
</evidence>
<dbReference type="EMBL" id="SSTD01014204">
    <property type="protein sequence ID" value="TYK04436.1"/>
    <property type="molecule type" value="Genomic_DNA"/>
</dbReference>
<protein>
    <submittedName>
        <fullName evidence="2">T-complex 11</fullName>
    </submittedName>
</protein>
<dbReference type="AlphaFoldDB" id="A0A5D3C1Z0"/>
<feature type="region of interest" description="Disordered" evidence="1">
    <location>
        <begin position="1"/>
        <end position="57"/>
    </location>
</feature>
<comment type="caution">
    <text evidence="2">The sequence shown here is derived from an EMBL/GenBank/DDBJ whole genome shotgun (WGS) entry which is preliminary data.</text>
</comment>